<dbReference type="InterPro" id="IPR036812">
    <property type="entry name" value="NAD(P)_OxRdtase_dom_sf"/>
</dbReference>
<dbReference type="SUPFAM" id="SSF51430">
    <property type="entry name" value="NAD(P)-linked oxidoreductase"/>
    <property type="match status" value="1"/>
</dbReference>
<sequence length="270" mass="30005">MTSSAPQFLYGTAWKEDRTAECVSLALKAGFRGIDTANQRKHYNEVGVGEALQKAYSDGLVKRDDLFLQTKFTYQRGQDHRLPYDPTAPLAKQVQQSLASSLEHLDTEYVDSFVLHGPASGYEWTADDDAVWNAMRAEREKGRTRVIGVSNVSLGHLQQMADTPAFVQNRCYAQLGWDREIRTFCREHGIVYQGFSLLTANVPVLRHPLVQEIAGHMKAGIAQVTFAFARQIGMLPLTGTTSFEHMQQDLSSLALTLPQEAVEAIESLAG</sequence>
<dbReference type="InterPro" id="IPR020471">
    <property type="entry name" value="AKR"/>
</dbReference>
<dbReference type="STRING" id="204669.Acid345_1971"/>
<evidence type="ECO:0000313" key="2">
    <source>
        <dbReference type="EMBL" id="ABF40972.1"/>
    </source>
</evidence>
<dbReference type="EnsemblBacteria" id="ABF40972">
    <property type="protein sequence ID" value="ABF40972"/>
    <property type="gene ID" value="Acid345_1971"/>
</dbReference>
<evidence type="ECO:0000259" key="1">
    <source>
        <dbReference type="Pfam" id="PF00248"/>
    </source>
</evidence>
<dbReference type="HOGENOM" id="CLU_023205_10_1_0"/>
<dbReference type="eggNOG" id="COG0656">
    <property type="taxonomic scope" value="Bacteria"/>
</dbReference>
<proteinExistence type="predicted"/>
<organism evidence="2 3">
    <name type="scientific">Koribacter versatilis (strain Ellin345)</name>
    <dbReference type="NCBI Taxonomy" id="204669"/>
    <lineage>
        <taxon>Bacteria</taxon>
        <taxon>Pseudomonadati</taxon>
        <taxon>Acidobacteriota</taxon>
        <taxon>Terriglobia</taxon>
        <taxon>Terriglobales</taxon>
        <taxon>Candidatus Korobacteraceae</taxon>
        <taxon>Candidatus Korobacter</taxon>
    </lineage>
</organism>
<dbReference type="EMBL" id="CP000360">
    <property type="protein sequence ID" value="ABF40972.1"/>
    <property type="molecule type" value="Genomic_DNA"/>
</dbReference>
<reference evidence="2 3" key="1">
    <citation type="journal article" date="2009" name="Appl. Environ. Microbiol.">
        <title>Three genomes from the phylum Acidobacteria provide insight into the lifestyles of these microorganisms in soils.</title>
        <authorList>
            <person name="Ward N.L."/>
            <person name="Challacombe J.F."/>
            <person name="Janssen P.H."/>
            <person name="Henrissat B."/>
            <person name="Coutinho P.M."/>
            <person name="Wu M."/>
            <person name="Xie G."/>
            <person name="Haft D.H."/>
            <person name="Sait M."/>
            <person name="Badger J."/>
            <person name="Barabote R.D."/>
            <person name="Bradley B."/>
            <person name="Brettin T.S."/>
            <person name="Brinkac L.M."/>
            <person name="Bruce D."/>
            <person name="Creasy T."/>
            <person name="Daugherty S.C."/>
            <person name="Davidsen T.M."/>
            <person name="DeBoy R.T."/>
            <person name="Detter J.C."/>
            <person name="Dodson R.J."/>
            <person name="Durkin A.S."/>
            <person name="Ganapathy A."/>
            <person name="Gwinn-Giglio M."/>
            <person name="Han C.S."/>
            <person name="Khouri H."/>
            <person name="Kiss H."/>
            <person name="Kothari S.P."/>
            <person name="Madupu R."/>
            <person name="Nelson K.E."/>
            <person name="Nelson W.C."/>
            <person name="Paulsen I."/>
            <person name="Penn K."/>
            <person name="Ren Q."/>
            <person name="Rosovitz M.J."/>
            <person name="Selengut J.D."/>
            <person name="Shrivastava S."/>
            <person name="Sullivan S.A."/>
            <person name="Tapia R."/>
            <person name="Thompson L.S."/>
            <person name="Watkins K.L."/>
            <person name="Yang Q."/>
            <person name="Yu C."/>
            <person name="Zafar N."/>
            <person name="Zhou L."/>
            <person name="Kuske C.R."/>
        </authorList>
    </citation>
    <scope>NUCLEOTIDE SEQUENCE [LARGE SCALE GENOMIC DNA]</scope>
    <source>
        <strain evidence="2 3">Ellin345</strain>
    </source>
</reference>
<dbReference type="CDD" id="cd19071">
    <property type="entry name" value="AKR_AKR1-5-like"/>
    <property type="match status" value="1"/>
</dbReference>
<feature type="domain" description="NADP-dependent oxidoreductase" evidence="1">
    <location>
        <begin position="14"/>
        <end position="198"/>
    </location>
</feature>
<dbReference type="Pfam" id="PF00248">
    <property type="entry name" value="Aldo_ket_red"/>
    <property type="match status" value="1"/>
</dbReference>
<dbReference type="Gene3D" id="3.20.20.100">
    <property type="entry name" value="NADP-dependent oxidoreductase domain"/>
    <property type="match status" value="1"/>
</dbReference>
<keyword evidence="3" id="KW-1185">Reference proteome</keyword>
<dbReference type="PANTHER" id="PTHR43827:SF8">
    <property type="entry name" value="ALDO_KETO REDUCTASE FAMILY PROTEIN"/>
    <property type="match status" value="1"/>
</dbReference>
<dbReference type="AlphaFoldDB" id="Q1IQ78"/>
<protein>
    <submittedName>
        <fullName evidence="2">Aldo/keto reductase</fullName>
    </submittedName>
</protein>
<dbReference type="InterPro" id="IPR023210">
    <property type="entry name" value="NADP_OxRdtase_dom"/>
</dbReference>
<evidence type="ECO:0000313" key="3">
    <source>
        <dbReference type="Proteomes" id="UP000002432"/>
    </source>
</evidence>
<gene>
    <name evidence="2" type="ordered locus">Acid345_1971</name>
</gene>
<accession>Q1IQ78</accession>
<dbReference type="PANTHER" id="PTHR43827">
    <property type="entry name" value="2,5-DIKETO-D-GLUCONIC ACID REDUCTASE"/>
    <property type="match status" value="1"/>
</dbReference>
<dbReference type="GO" id="GO:0016491">
    <property type="term" value="F:oxidoreductase activity"/>
    <property type="evidence" value="ECO:0007669"/>
    <property type="project" value="InterPro"/>
</dbReference>
<name>Q1IQ78_KORVE</name>
<dbReference type="PRINTS" id="PR00069">
    <property type="entry name" value="ALDKETRDTASE"/>
</dbReference>
<dbReference type="KEGG" id="aba:Acid345_1971"/>
<dbReference type="Proteomes" id="UP000002432">
    <property type="component" value="Chromosome"/>
</dbReference>
<dbReference type="OrthoDB" id="9804790at2"/>
<dbReference type="RefSeq" id="WP_011522773.1">
    <property type="nucleotide sequence ID" value="NC_008009.1"/>
</dbReference>